<evidence type="ECO:0000256" key="2">
    <source>
        <dbReference type="ARBA" id="ARBA00023130"/>
    </source>
</evidence>
<evidence type="ECO:0000313" key="7">
    <source>
        <dbReference type="Proteomes" id="UP000335636"/>
    </source>
</evidence>
<dbReference type="InterPro" id="IPR013783">
    <property type="entry name" value="Ig-like_fold"/>
</dbReference>
<keyword evidence="3" id="KW-1280">Immunoglobulin</keyword>
<dbReference type="InterPro" id="IPR007110">
    <property type="entry name" value="Ig-like_dom"/>
</dbReference>
<dbReference type="SMART" id="SM00406">
    <property type="entry name" value="IGv"/>
    <property type="match status" value="1"/>
</dbReference>
<feature type="compositionally biased region" description="Basic and acidic residues" evidence="4">
    <location>
        <begin position="284"/>
        <end position="300"/>
    </location>
</feature>
<dbReference type="AlphaFoldDB" id="A0A5E4D9B8"/>
<dbReference type="PANTHER" id="PTHR23266">
    <property type="entry name" value="IMMUNOGLOBULIN HEAVY CHAIN"/>
    <property type="match status" value="1"/>
</dbReference>
<keyword evidence="2" id="KW-1064">Adaptive immunity</keyword>
<reference evidence="6" key="1">
    <citation type="submission" date="2019-04" db="EMBL/GenBank/DDBJ databases">
        <authorList>
            <person name="Alioto T."/>
            <person name="Alioto T."/>
        </authorList>
    </citation>
    <scope>NUCLEOTIDE SEQUENCE [LARGE SCALE GENOMIC DNA]</scope>
</reference>
<evidence type="ECO:0000256" key="4">
    <source>
        <dbReference type="SAM" id="MobiDB-lite"/>
    </source>
</evidence>
<sequence>MRLNYNCALTWHQVQGDVAPPNRGRPHMWPPVDSDMTPERPCANHKWQQHVDLRALCQLDAPELKEALTGRHSLPPAGASEALSWMPPWRAGGSREKTHSTFPMQDGSEDLTNVCTWELEEGQGSSHIEGVQCEVQLVESGGGLVQPGGSLRLSCAASGFTFSDYRMHWVRQAPGKGLEWVEDTKNTLYLQMSSLRTEDTATYYCTRDTVRGPQCEPRHKPPCRAPRASRGRSEHRELRVTQEQRLGWVFTQGRPCRGWPVFGPPSPEELDHKLLGPLQQPGGLHHDQPEPCRCSPHDRDQPGPFRCSPHDCAHSTKGTAWGFLYRAQVALALTCPSAYGDSVEKVPSGQPLWLPLHPEPQSPGILFLI</sequence>
<gene>
    <name evidence="6" type="ORF">MONAX_5E020464</name>
</gene>
<keyword evidence="7" id="KW-1185">Reference proteome</keyword>
<dbReference type="GO" id="GO:0002250">
    <property type="term" value="P:adaptive immune response"/>
    <property type="evidence" value="ECO:0007669"/>
    <property type="project" value="UniProtKB-KW"/>
</dbReference>
<dbReference type="GO" id="GO:0005576">
    <property type="term" value="C:extracellular region"/>
    <property type="evidence" value="ECO:0007669"/>
    <property type="project" value="UniProtKB-ARBA"/>
</dbReference>
<evidence type="ECO:0000259" key="5">
    <source>
        <dbReference type="PROSITE" id="PS50835"/>
    </source>
</evidence>
<feature type="domain" description="Ig-like" evidence="5">
    <location>
        <begin position="145"/>
        <end position="206"/>
    </location>
</feature>
<dbReference type="InterPro" id="IPR050199">
    <property type="entry name" value="IgHV"/>
</dbReference>
<evidence type="ECO:0000313" key="6">
    <source>
        <dbReference type="EMBL" id="VTJ90636.1"/>
    </source>
</evidence>
<feature type="region of interest" description="Disordered" evidence="4">
    <location>
        <begin position="278"/>
        <end position="300"/>
    </location>
</feature>
<evidence type="ECO:0000256" key="1">
    <source>
        <dbReference type="ARBA" id="ARBA00022859"/>
    </source>
</evidence>
<name>A0A5E4D9B8_MARMO</name>
<dbReference type="Gene3D" id="2.60.40.10">
    <property type="entry name" value="Immunoglobulins"/>
    <property type="match status" value="2"/>
</dbReference>
<dbReference type="SUPFAM" id="SSF48726">
    <property type="entry name" value="Immunoglobulin"/>
    <property type="match status" value="1"/>
</dbReference>
<dbReference type="InterPro" id="IPR003598">
    <property type="entry name" value="Ig_sub2"/>
</dbReference>
<comment type="caution">
    <text evidence="6">The sequence shown here is derived from an EMBL/GenBank/DDBJ whole genome shotgun (WGS) entry which is preliminary data.</text>
</comment>
<feature type="region of interest" description="Disordered" evidence="4">
    <location>
        <begin position="215"/>
        <end position="238"/>
    </location>
</feature>
<protein>
    <recommendedName>
        <fullName evidence="5">Ig-like domain-containing protein</fullName>
    </recommendedName>
</protein>
<dbReference type="SMART" id="SM00408">
    <property type="entry name" value="IGc2"/>
    <property type="match status" value="1"/>
</dbReference>
<dbReference type="InterPro" id="IPR013106">
    <property type="entry name" value="Ig_V-set"/>
</dbReference>
<dbReference type="Proteomes" id="UP000335636">
    <property type="component" value="Unassembled WGS sequence"/>
</dbReference>
<dbReference type="EMBL" id="CABDUW010004807">
    <property type="protein sequence ID" value="VTJ90636.1"/>
    <property type="molecule type" value="Genomic_DNA"/>
</dbReference>
<dbReference type="InterPro" id="IPR036179">
    <property type="entry name" value="Ig-like_dom_sf"/>
</dbReference>
<dbReference type="InterPro" id="IPR003599">
    <property type="entry name" value="Ig_sub"/>
</dbReference>
<evidence type="ECO:0000256" key="3">
    <source>
        <dbReference type="ARBA" id="ARBA00043265"/>
    </source>
</evidence>
<dbReference type="PROSITE" id="PS50835">
    <property type="entry name" value="IG_LIKE"/>
    <property type="match status" value="1"/>
</dbReference>
<proteinExistence type="predicted"/>
<keyword evidence="1" id="KW-0391">Immunity</keyword>
<dbReference type="GO" id="GO:0019814">
    <property type="term" value="C:immunoglobulin complex"/>
    <property type="evidence" value="ECO:0007669"/>
    <property type="project" value="UniProtKB-KW"/>
</dbReference>
<dbReference type="SMART" id="SM00409">
    <property type="entry name" value="IG"/>
    <property type="match status" value="1"/>
</dbReference>
<organism evidence="6 7">
    <name type="scientific">Marmota monax</name>
    <name type="common">Woodchuck</name>
    <dbReference type="NCBI Taxonomy" id="9995"/>
    <lineage>
        <taxon>Eukaryota</taxon>
        <taxon>Metazoa</taxon>
        <taxon>Chordata</taxon>
        <taxon>Craniata</taxon>
        <taxon>Vertebrata</taxon>
        <taxon>Euteleostomi</taxon>
        <taxon>Mammalia</taxon>
        <taxon>Eutheria</taxon>
        <taxon>Euarchontoglires</taxon>
        <taxon>Glires</taxon>
        <taxon>Rodentia</taxon>
        <taxon>Sciuromorpha</taxon>
        <taxon>Sciuridae</taxon>
        <taxon>Xerinae</taxon>
        <taxon>Marmotini</taxon>
        <taxon>Marmota</taxon>
    </lineage>
</organism>
<accession>A0A5E4D9B8</accession>